<dbReference type="AlphaFoldDB" id="A0A0E9XX38"/>
<organism evidence="1">
    <name type="scientific">Anguilla anguilla</name>
    <name type="common">European freshwater eel</name>
    <name type="synonym">Muraena anguilla</name>
    <dbReference type="NCBI Taxonomy" id="7936"/>
    <lineage>
        <taxon>Eukaryota</taxon>
        <taxon>Metazoa</taxon>
        <taxon>Chordata</taxon>
        <taxon>Craniata</taxon>
        <taxon>Vertebrata</taxon>
        <taxon>Euteleostomi</taxon>
        <taxon>Actinopterygii</taxon>
        <taxon>Neopterygii</taxon>
        <taxon>Teleostei</taxon>
        <taxon>Anguilliformes</taxon>
        <taxon>Anguillidae</taxon>
        <taxon>Anguilla</taxon>
    </lineage>
</organism>
<reference evidence="1" key="1">
    <citation type="submission" date="2014-11" db="EMBL/GenBank/DDBJ databases">
        <authorList>
            <person name="Amaro Gonzalez C."/>
        </authorList>
    </citation>
    <scope>NUCLEOTIDE SEQUENCE</scope>
</reference>
<reference evidence="1" key="2">
    <citation type="journal article" date="2015" name="Fish Shellfish Immunol.">
        <title>Early steps in the European eel (Anguilla anguilla)-Vibrio vulnificus interaction in the gills: Role of the RtxA13 toxin.</title>
        <authorList>
            <person name="Callol A."/>
            <person name="Pajuelo D."/>
            <person name="Ebbesson L."/>
            <person name="Teles M."/>
            <person name="MacKenzie S."/>
            <person name="Amaro C."/>
        </authorList>
    </citation>
    <scope>NUCLEOTIDE SEQUENCE</scope>
</reference>
<proteinExistence type="predicted"/>
<dbReference type="EMBL" id="GBXM01001581">
    <property type="protein sequence ID" value="JAI06997.1"/>
    <property type="molecule type" value="Transcribed_RNA"/>
</dbReference>
<sequence length="32" mass="3602">MSIVLIEPVFCSGCNDHYMHSCMSLWIKASAK</sequence>
<name>A0A0E9XX38_ANGAN</name>
<evidence type="ECO:0000313" key="1">
    <source>
        <dbReference type="EMBL" id="JAI06997.1"/>
    </source>
</evidence>
<accession>A0A0E9XX38</accession>
<protein>
    <submittedName>
        <fullName evidence="1">Uncharacterized protein</fullName>
    </submittedName>
</protein>